<evidence type="ECO:0000256" key="7">
    <source>
        <dbReference type="SAM" id="MobiDB-lite"/>
    </source>
</evidence>
<dbReference type="PANTHER" id="PTHR21569">
    <property type="entry name" value="RIBOSOMAL PROTEIN S9"/>
    <property type="match status" value="1"/>
</dbReference>
<dbReference type="SUPFAM" id="SSF54211">
    <property type="entry name" value="Ribosomal protein S5 domain 2-like"/>
    <property type="match status" value="1"/>
</dbReference>
<dbReference type="Pfam" id="PF00380">
    <property type="entry name" value="Ribosomal_S9"/>
    <property type="match status" value="1"/>
</dbReference>
<sequence>MDKVNIDKENKNEFKGKYFSAIGRRKTAVAQVRLYKNGKGIIIINGKNFSEYFSETKHYEAITQPLKLTGLEKKVDCSILIKGGGKEGQAEAARHGMARVLLDIDKELKPVLKKEGLLTRDPRKKERKKPGLKKARRAGQWSKR</sequence>
<dbReference type="Gene3D" id="3.30.230.10">
    <property type="match status" value="1"/>
</dbReference>
<evidence type="ECO:0000256" key="1">
    <source>
        <dbReference type="ARBA" id="ARBA00005251"/>
    </source>
</evidence>
<keyword evidence="2 5" id="KW-0689">Ribosomal protein</keyword>
<feature type="compositionally biased region" description="Basic residues" evidence="7">
    <location>
        <begin position="125"/>
        <end position="144"/>
    </location>
</feature>
<dbReference type="FunFam" id="3.30.230.10:FF:000001">
    <property type="entry name" value="30S ribosomal protein S9"/>
    <property type="match status" value="1"/>
</dbReference>
<evidence type="ECO:0000313" key="8">
    <source>
        <dbReference type="EMBL" id="PIR93053.1"/>
    </source>
</evidence>
<dbReference type="NCBIfam" id="NF001099">
    <property type="entry name" value="PRK00132.1"/>
    <property type="match status" value="1"/>
</dbReference>
<evidence type="ECO:0000256" key="3">
    <source>
        <dbReference type="ARBA" id="ARBA00023274"/>
    </source>
</evidence>
<feature type="region of interest" description="Disordered" evidence="7">
    <location>
        <begin position="115"/>
        <end position="144"/>
    </location>
</feature>
<evidence type="ECO:0000256" key="6">
    <source>
        <dbReference type="RuleBase" id="RU003815"/>
    </source>
</evidence>
<dbReference type="GO" id="GO:0006412">
    <property type="term" value="P:translation"/>
    <property type="evidence" value="ECO:0007669"/>
    <property type="project" value="UniProtKB-UniRule"/>
</dbReference>
<dbReference type="InterPro" id="IPR020568">
    <property type="entry name" value="Ribosomal_Su5_D2-typ_SF"/>
</dbReference>
<dbReference type="GO" id="GO:0003735">
    <property type="term" value="F:structural constituent of ribosome"/>
    <property type="evidence" value="ECO:0007669"/>
    <property type="project" value="InterPro"/>
</dbReference>
<dbReference type="InterPro" id="IPR014721">
    <property type="entry name" value="Ribsml_uS5_D2-typ_fold_subgr"/>
</dbReference>
<keyword evidence="3 5" id="KW-0687">Ribonucleoprotein</keyword>
<organism evidence="8 9">
    <name type="scientific">Candidatus Falkowbacteria bacterium CG10_big_fil_rev_8_21_14_0_10_43_10</name>
    <dbReference type="NCBI Taxonomy" id="1974567"/>
    <lineage>
        <taxon>Bacteria</taxon>
        <taxon>Candidatus Falkowiibacteriota</taxon>
    </lineage>
</organism>
<dbReference type="Proteomes" id="UP000228626">
    <property type="component" value="Unassembled WGS sequence"/>
</dbReference>
<proteinExistence type="inferred from homology"/>
<name>A0A2H0V1T4_9BACT</name>
<reference evidence="9" key="1">
    <citation type="submission" date="2017-09" db="EMBL/GenBank/DDBJ databases">
        <title>Depth-based differentiation of microbial function through sediment-hosted aquifers and enrichment of novel symbionts in the deep terrestrial subsurface.</title>
        <authorList>
            <person name="Probst A.J."/>
            <person name="Ladd B."/>
            <person name="Jarett J.K."/>
            <person name="Geller-Mcgrath D.E."/>
            <person name="Sieber C.M.K."/>
            <person name="Emerson J.B."/>
            <person name="Anantharaman K."/>
            <person name="Thomas B.C."/>
            <person name="Malmstrom R."/>
            <person name="Stieglmeier M."/>
            <person name="Klingl A."/>
            <person name="Woyke T."/>
            <person name="Ryan C.M."/>
            <person name="Banfield J.F."/>
        </authorList>
    </citation>
    <scope>NUCLEOTIDE SEQUENCE [LARGE SCALE GENOMIC DNA]</scope>
</reference>
<dbReference type="EMBL" id="PFAR01000035">
    <property type="protein sequence ID" value="PIR93053.1"/>
    <property type="molecule type" value="Genomic_DNA"/>
</dbReference>
<gene>
    <name evidence="5" type="primary">rpsI</name>
    <name evidence="8" type="ORF">COT99_02885</name>
</gene>
<evidence type="ECO:0000313" key="9">
    <source>
        <dbReference type="Proteomes" id="UP000228626"/>
    </source>
</evidence>
<dbReference type="InterPro" id="IPR000754">
    <property type="entry name" value="Ribosomal_uS9"/>
</dbReference>
<feature type="compositionally biased region" description="Basic and acidic residues" evidence="7">
    <location>
        <begin position="115"/>
        <end position="124"/>
    </location>
</feature>
<dbReference type="HAMAP" id="MF_00532_B">
    <property type="entry name" value="Ribosomal_uS9_B"/>
    <property type="match status" value="1"/>
</dbReference>
<comment type="caution">
    <text evidence="8">The sequence shown here is derived from an EMBL/GenBank/DDBJ whole genome shotgun (WGS) entry which is preliminary data.</text>
</comment>
<dbReference type="GO" id="GO:0003723">
    <property type="term" value="F:RNA binding"/>
    <property type="evidence" value="ECO:0007669"/>
    <property type="project" value="TreeGrafter"/>
</dbReference>
<comment type="similarity">
    <text evidence="1 5 6">Belongs to the universal ribosomal protein uS9 family.</text>
</comment>
<protein>
    <recommendedName>
        <fullName evidence="4 5">Small ribosomal subunit protein uS9</fullName>
    </recommendedName>
</protein>
<dbReference type="AlphaFoldDB" id="A0A2H0V1T4"/>
<dbReference type="GO" id="GO:0022627">
    <property type="term" value="C:cytosolic small ribosomal subunit"/>
    <property type="evidence" value="ECO:0007669"/>
    <property type="project" value="TreeGrafter"/>
</dbReference>
<evidence type="ECO:0000256" key="4">
    <source>
        <dbReference type="ARBA" id="ARBA00035259"/>
    </source>
</evidence>
<dbReference type="PANTHER" id="PTHR21569:SF1">
    <property type="entry name" value="SMALL RIBOSOMAL SUBUNIT PROTEIN US9M"/>
    <property type="match status" value="1"/>
</dbReference>
<dbReference type="InterPro" id="IPR023035">
    <property type="entry name" value="Ribosomal_uS9_bac/plastid"/>
</dbReference>
<accession>A0A2H0V1T4</accession>
<dbReference type="PROSITE" id="PS00360">
    <property type="entry name" value="RIBOSOMAL_S9"/>
    <property type="match status" value="1"/>
</dbReference>
<evidence type="ECO:0000256" key="2">
    <source>
        <dbReference type="ARBA" id="ARBA00022980"/>
    </source>
</evidence>
<evidence type="ECO:0000256" key="5">
    <source>
        <dbReference type="HAMAP-Rule" id="MF_00532"/>
    </source>
</evidence>
<dbReference type="InterPro" id="IPR020574">
    <property type="entry name" value="Ribosomal_uS9_CS"/>
</dbReference>